<dbReference type="GO" id="GO:0004601">
    <property type="term" value="F:peroxidase activity"/>
    <property type="evidence" value="ECO:0007669"/>
    <property type="project" value="InterPro"/>
</dbReference>
<evidence type="ECO:0000313" key="2">
    <source>
        <dbReference type="EMBL" id="BAF00774.1"/>
    </source>
</evidence>
<accession>Q0WQ25</accession>
<sequence length="59" mass="6673">MHNSKGNKNKWHSTGTYDCQSRTGGPFRTMRFDAEQVNGANYGIQIALRLLDPIRCCGR</sequence>
<dbReference type="Gene3D" id="1.10.520.10">
    <property type="match status" value="1"/>
</dbReference>
<dbReference type="InterPro" id="IPR010255">
    <property type="entry name" value="Haem_peroxidase_sf"/>
</dbReference>
<protein>
    <submittedName>
        <fullName evidence="2">Uncharacterized protein</fullName>
    </submittedName>
</protein>
<dbReference type="GO" id="GO:0006979">
    <property type="term" value="P:response to oxidative stress"/>
    <property type="evidence" value="ECO:0007669"/>
    <property type="project" value="InterPro"/>
</dbReference>
<dbReference type="InterPro" id="IPR002207">
    <property type="entry name" value="Peroxidase_I"/>
</dbReference>
<dbReference type="SUPFAM" id="SSF48113">
    <property type="entry name" value="Heme-dependent peroxidases"/>
    <property type="match status" value="1"/>
</dbReference>
<dbReference type="GO" id="GO:0020037">
    <property type="term" value="F:heme binding"/>
    <property type="evidence" value="ECO:0007669"/>
    <property type="project" value="InterPro"/>
</dbReference>
<dbReference type="EMBL" id="AK228884">
    <property type="protein sequence ID" value="BAF00774.1"/>
    <property type="molecule type" value="mRNA"/>
</dbReference>
<reference evidence="2" key="1">
    <citation type="submission" date="2006-07" db="EMBL/GenBank/DDBJ databases">
        <title>Large-scale analysis of RIKEN Arabidopsis full-length (RAFL) cDNAs.</title>
        <authorList>
            <person name="Totoki Y."/>
            <person name="Seki M."/>
            <person name="Ishida J."/>
            <person name="Nakajima M."/>
            <person name="Enju A."/>
            <person name="Morosawa T."/>
            <person name="Kamiya A."/>
            <person name="Narusaka M."/>
            <person name="Shin-i T."/>
            <person name="Nakagawa M."/>
            <person name="Sakamoto N."/>
            <person name="Oishi K."/>
            <person name="Kohara Y."/>
            <person name="Kobayashi M."/>
            <person name="Toyoda A."/>
            <person name="Sakaki Y."/>
            <person name="Sakurai T."/>
            <person name="Iida K."/>
            <person name="Akiyama K."/>
            <person name="Satou M."/>
            <person name="Toyoda T."/>
            <person name="Konagaya A."/>
            <person name="Carninci P."/>
            <person name="Kawai J."/>
            <person name="Hayashizaki Y."/>
            <person name="Shinozaki K."/>
        </authorList>
    </citation>
    <scope>NUCLEOTIDE SEQUENCE</scope>
</reference>
<feature type="region of interest" description="Disordered" evidence="1">
    <location>
        <begin position="1"/>
        <end position="20"/>
    </location>
</feature>
<dbReference type="AlphaFoldDB" id="Q0WQ25"/>
<proteinExistence type="evidence at transcript level"/>
<name>Q0WQ25_ARATH</name>
<evidence type="ECO:0000256" key="1">
    <source>
        <dbReference type="SAM" id="MobiDB-lite"/>
    </source>
</evidence>
<organism evidence="2">
    <name type="scientific">Arabidopsis thaliana</name>
    <name type="common">Mouse-ear cress</name>
    <dbReference type="NCBI Taxonomy" id="3702"/>
    <lineage>
        <taxon>Eukaryota</taxon>
        <taxon>Viridiplantae</taxon>
        <taxon>Streptophyta</taxon>
        <taxon>Embryophyta</taxon>
        <taxon>Tracheophyta</taxon>
        <taxon>Spermatophyta</taxon>
        <taxon>Magnoliopsida</taxon>
        <taxon>eudicotyledons</taxon>
        <taxon>Gunneridae</taxon>
        <taxon>Pentapetalae</taxon>
        <taxon>rosids</taxon>
        <taxon>malvids</taxon>
        <taxon>Brassicales</taxon>
        <taxon>Brassicaceae</taxon>
        <taxon>Camelineae</taxon>
        <taxon>Arabidopsis</taxon>
    </lineage>
</organism>
<feature type="compositionally biased region" description="Basic residues" evidence="1">
    <location>
        <begin position="1"/>
        <end position="11"/>
    </location>
</feature>
<dbReference type="PRINTS" id="PR00459">
    <property type="entry name" value="ASPEROXIDASE"/>
</dbReference>